<keyword evidence="2" id="KW-0175">Coiled coil</keyword>
<dbReference type="Proteomes" id="UP000094669">
    <property type="component" value="Unassembled WGS sequence"/>
</dbReference>
<dbReference type="Pfam" id="PF25917">
    <property type="entry name" value="BSH_RND"/>
    <property type="match status" value="1"/>
</dbReference>
<protein>
    <submittedName>
        <fullName evidence="7">Efflux RND transporter periplasmic adaptor subunit</fullName>
    </submittedName>
</protein>
<dbReference type="InterPro" id="IPR006143">
    <property type="entry name" value="RND_pump_MFP"/>
</dbReference>
<keyword evidence="3" id="KW-1133">Transmembrane helix</keyword>
<evidence type="ECO:0000259" key="6">
    <source>
        <dbReference type="Pfam" id="PF25989"/>
    </source>
</evidence>
<dbReference type="Pfam" id="PF25989">
    <property type="entry name" value="YknX_C"/>
    <property type="match status" value="1"/>
</dbReference>
<dbReference type="PRINTS" id="PR01490">
    <property type="entry name" value="RTXTOXIND"/>
</dbReference>
<dbReference type="EMBL" id="MCRM02000015">
    <property type="protein sequence ID" value="PNV74324.1"/>
    <property type="molecule type" value="Genomic_DNA"/>
</dbReference>
<evidence type="ECO:0000259" key="4">
    <source>
        <dbReference type="Pfam" id="PF25917"/>
    </source>
</evidence>
<dbReference type="PANTHER" id="PTHR30469:SF15">
    <property type="entry name" value="HLYD FAMILY OF SECRETION PROTEINS"/>
    <property type="match status" value="1"/>
</dbReference>
<dbReference type="NCBIfam" id="TIGR01730">
    <property type="entry name" value="RND_mfp"/>
    <property type="match status" value="1"/>
</dbReference>
<name>A0ABX4YGK8_9LEPT</name>
<dbReference type="InterPro" id="IPR058625">
    <property type="entry name" value="MdtA-like_BSH"/>
</dbReference>
<accession>A0ABX4YGK8</accession>
<dbReference type="Gene3D" id="2.40.420.20">
    <property type="match status" value="1"/>
</dbReference>
<keyword evidence="8" id="KW-1185">Reference proteome</keyword>
<feature type="domain" description="YknX-like C-terminal permuted SH3-like" evidence="6">
    <location>
        <begin position="424"/>
        <end position="490"/>
    </location>
</feature>
<evidence type="ECO:0000313" key="7">
    <source>
        <dbReference type="EMBL" id="PNV74324.1"/>
    </source>
</evidence>
<reference evidence="7" key="1">
    <citation type="submission" date="2018-01" db="EMBL/GenBank/DDBJ databases">
        <title>Genomic characterization of Leptospira inadai serogroup Lyme isolated from captured rat in Brazil and comparative analysis with human reference strain.</title>
        <authorList>
            <person name="Moreno L.Z."/>
            <person name="Loureiro A.P."/>
            <person name="Miraglia F."/>
            <person name="Kremer F.S."/>
            <person name="Eslabao M.R."/>
            <person name="Dellagostin O.A."/>
            <person name="Lilenbaum W."/>
            <person name="Moreno A.M."/>
        </authorList>
    </citation>
    <scope>NUCLEOTIDE SEQUENCE [LARGE SCALE GENOMIC DNA]</scope>
    <source>
        <strain evidence="7">M34/99</strain>
    </source>
</reference>
<organism evidence="7 8">
    <name type="scientific">Leptospira inadai serovar Lyme</name>
    <dbReference type="NCBI Taxonomy" id="293084"/>
    <lineage>
        <taxon>Bacteria</taxon>
        <taxon>Pseudomonadati</taxon>
        <taxon>Spirochaetota</taxon>
        <taxon>Spirochaetia</taxon>
        <taxon>Leptospirales</taxon>
        <taxon>Leptospiraceae</taxon>
        <taxon>Leptospira</taxon>
    </lineage>
</organism>
<evidence type="ECO:0000256" key="2">
    <source>
        <dbReference type="SAM" id="Coils"/>
    </source>
</evidence>
<dbReference type="InterPro" id="IPR058637">
    <property type="entry name" value="YknX-like_C"/>
</dbReference>
<dbReference type="SUPFAM" id="SSF111369">
    <property type="entry name" value="HlyD-like secretion proteins"/>
    <property type="match status" value="2"/>
</dbReference>
<dbReference type="Gene3D" id="2.40.50.100">
    <property type="match status" value="1"/>
</dbReference>
<evidence type="ECO:0000259" key="5">
    <source>
        <dbReference type="Pfam" id="PF25954"/>
    </source>
</evidence>
<dbReference type="InterPro" id="IPR058792">
    <property type="entry name" value="Beta-barrel_RND_2"/>
</dbReference>
<keyword evidence="3" id="KW-0812">Transmembrane</keyword>
<dbReference type="RefSeq" id="WP_010420099.1">
    <property type="nucleotide sequence ID" value="NZ_MCRM02000015.1"/>
</dbReference>
<feature type="domain" description="CusB-like beta-barrel" evidence="5">
    <location>
        <begin position="345"/>
        <end position="415"/>
    </location>
</feature>
<dbReference type="PANTHER" id="PTHR30469">
    <property type="entry name" value="MULTIDRUG RESISTANCE PROTEIN MDTA"/>
    <property type="match status" value="1"/>
</dbReference>
<dbReference type="Gene3D" id="2.40.30.170">
    <property type="match status" value="1"/>
</dbReference>
<evidence type="ECO:0000256" key="3">
    <source>
        <dbReference type="SAM" id="Phobius"/>
    </source>
</evidence>
<proteinExistence type="inferred from homology"/>
<sequence length="496" mass="55926">MIIVFLKTIFRNYIFRLLLLFVILYLLLFVAFKRLKDDPSYPFVNKIGQVLFKPITWVNTPRSKEETIESTTAIPVSAYRIEKKDIVPSISAPGTIDFKDKVDVYSKLSGRIEKIYVKEGDQVKIGQKLFKIESLQYELELMKQEATLESSHSQVQLAKEKLEKAKTAVESRLKEQEKSKSLINRAKEEYEKAKKTFERKEAIFKEGGISTEEIELSKLDLTRSESNYNLAKKDLEIHSAGLTDEDIIKNGFKVPKTEKEKVEIIKEINTKIEKAELAVAEGAYRASEAQSNATKILLKEIVNYSPISGVVAKKYKSEGEMINGNASGNQSVLTIINVSQVNAVFNISESDAVHLKKDMKVDFSADAFKNENFTGKVIFKSPLIDQKVHTNEVKALVNNKDGRLMPGMFIRINLITGKPVPTILVPLTAIIPKEDDLASVFKVVDGLCKKVEIRTGRKFGEYIEVKEGLEGNEIIVLDKLSQIRDGISVKPNFLPN</sequence>
<gene>
    <name evidence="7" type="ORF">BES34_014150</name>
</gene>
<evidence type="ECO:0000313" key="8">
    <source>
        <dbReference type="Proteomes" id="UP000094669"/>
    </source>
</evidence>
<feature type="transmembrane region" description="Helical" evidence="3">
    <location>
        <begin position="12"/>
        <end position="32"/>
    </location>
</feature>
<comment type="caution">
    <text evidence="7">The sequence shown here is derived from an EMBL/GenBank/DDBJ whole genome shotgun (WGS) entry which is preliminary data.</text>
</comment>
<feature type="domain" description="Multidrug resistance protein MdtA-like barrel-sandwich hybrid" evidence="4">
    <location>
        <begin position="101"/>
        <end position="326"/>
    </location>
</feature>
<evidence type="ECO:0000256" key="1">
    <source>
        <dbReference type="ARBA" id="ARBA00009477"/>
    </source>
</evidence>
<feature type="coiled-coil region" evidence="2">
    <location>
        <begin position="148"/>
        <end position="203"/>
    </location>
</feature>
<comment type="similarity">
    <text evidence="1">Belongs to the membrane fusion protein (MFP) (TC 8.A.1) family.</text>
</comment>
<dbReference type="Pfam" id="PF25954">
    <property type="entry name" value="Beta-barrel_RND_2"/>
    <property type="match status" value="1"/>
</dbReference>
<dbReference type="Gene3D" id="1.10.287.470">
    <property type="entry name" value="Helix hairpin bin"/>
    <property type="match status" value="1"/>
</dbReference>
<keyword evidence="3" id="KW-0472">Membrane</keyword>